<organism evidence="6">
    <name type="scientific">Proteinivorax hydrogeniformans</name>
    <dbReference type="NCBI Taxonomy" id="1826727"/>
    <lineage>
        <taxon>Bacteria</taxon>
        <taxon>Bacillati</taxon>
        <taxon>Bacillota</taxon>
        <taxon>Clostridia</taxon>
        <taxon>Eubacteriales</taxon>
        <taxon>Proteinivoracaceae</taxon>
        <taxon>Proteinivorax</taxon>
    </lineage>
</organism>
<dbReference type="PANTHER" id="PTHR10434">
    <property type="entry name" value="1-ACYL-SN-GLYCEROL-3-PHOSPHATE ACYLTRANSFERASE"/>
    <property type="match status" value="1"/>
</dbReference>
<feature type="domain" description="Phospholipid/glycerol acyltransferase" evidence="5">
    <location>
        <begin position="34"/>
        <end position="146"/>
    </location>
</feature>
<dbReference type="Pfam" id="PF01553">
    <property type="entry name" value="Acyltransferase"/>
    <property type="match status" value="1"/>
</dbReference>
<evidence type="ECO:0000256" key="4">
    <source>
        <dbReference type="RuleBase" id="RU361267"/>
    </source>
</evidence>
<comment type="catalytic activity">
    <reaction evidence="4">
        <text>a 1-acyl-sn-glycero-3-phosphate + an acyl-CoA = a 1,2-diacyl-sn-glycero-3-phosphate + CoA</text>
        <dbReference type="Rhea" id="RHEA:19709"/>
        <dbReference type="ChEBI" id="CHEBI:57287"/>
        <dbReference type="ChEBI" id="CHEBI:57970"/>
        <dbReference type="ChEBI" id="CHEBI:58342"/>
        <dbReference type="ChEBI" id="CHEBI:58608"/>
        <dbReference type="EC" id="2.3.1.51"/>
    </reaction>
</comment>
<proteinExistence type="inferred from homology"/>
<dbReference type="GO" id="GO:0016020">
    <property type="term" value="C:membrane"/>
    <property type="evidence" value="ECO:0007669"/>
    <property type="project" value="InterPro"/>
</dbReference>
<keyword evidence="4" id="KW-0444">Lipid biosynthesis</keyword>
<dbReference type="CDD" id="cd07989">
    <property type="entry name" value="LPLAT_AGPAT-like"/>
    <property type="match status" value="1"/>
</dbReference>
<reference evidence="6" key="2">
    <citation type="submission" date="2024-06" db="EMBL/GenBank/DDBJ databases">
        <authorList>
            <person name="Petrova K.O."/>
            <person name="Toshchakov S.V."/>
            <person name="Boltjanskaja Y.V."/>
            <person name="Kevbrin V.V."/>
        </authorList>
    </citation>
    <scope>NUCLEOTIDE SEQUENCE</scope>
    <source>
        <strain evidence="6">Z-710</strain>
    </source>
</reference>
<protein>
    <recommendedName>
        <fullName evidence="4">1-acyl-sn-glycerol-3-phosphate acyltransferase</fullName>
        <ecNumber evidence="4">2.3.1.51</ecNumber>
    </recommendedName>
</protein>
<dbReference type="EC" id="2.3.1.51" evidence="4"/>
<keyword evidence="4" id="KW-1208">Phospholipid metabolism</keyword>
<dbReference type="NCBIfam" id="TIGR00530">
    <property type="entry name" value="AGP_acyltrn"/>
    <property type="match status" value="1"/>
</dbReference>
<dbReference type="InterPro" id="IPR004552">
    <property type="entry name" value="AGP_acyltrans"/>
</dbReference>
<dbReference type="SMART" id="SM00563">
    <property type="entry name" value="PlsC"/>
    <property type="match status" value="1"/>
</dbReference>
<evidence type="ECO:0000256" key="1">
    <source>
        <dbReference type="ARBA" id="ARBA00008655"/>
    </source>
</evidence>
<keyword evidence="2 4" id="KW-0808">Transferase</keyword>
<evidence type="ECO:0000256" key="2">
    <source>
        <dbReference type="ARBA" id="ARBA00022679"/>
    </source>
</evidence>
<comment type="domain">
    <text evidence="4">The HXXXXD motif is essential for acyltransferase activity and may constitute the binding site for the phosphate moiety of the glycerol-3-phosphate.</text>
</comment>
<keyword evidence="4" id="KW-0443">Lipid metabolism</keyword>
<sequence length="193" mass="21992">MLYSVLRKILYPIFAIVYPYKVHGKNNIPKEGKYIVASNHISLLDPIFLVMIFPKTINFLAKKELFDVPILGGFLKKVHVISVDRNTIDRNAVRRSIEVIQNNEILGVFPEGTRSKDLEPLPAKPGVALFALKGECPILPVRIKGPIRLFRKNHIFIGEPFYLDRKKGNMKFQAQYIMDNIIKLGEENGSKSC</sequence>
<name>A0AAU8HWP1_9FIRM</name>
<dbReference type="PANTHER" id="PTHR10434:SF11">
    <property type="entry name" value="1-ACYL-SN-GLYCEROL-3-PHOSPHATE ACYLTRANSFERASE"/>
    <property type="match status" value="1"/>
</dbReference>
<dbReference type="InterPro" id="IPR002123">
    <property type="entry name" value="Plipid/glycerol_acylTrfase"/>
</dbReference>
<accession>A0AAU8HWP1</accession>
<gene>
    <name evidence="6" type="ORF">PRVXH_001172</name>
</gene>
<dbReference type="AlphaFoldDB" id="A0AAU8HWP1"/>
<reference evidence="6" key="1">
    <citation type="journal article" date="2018" name="Antonie Van Leeuwenhoek">
        <title>Proteinivorax hydrogeniformans sp. nov., an anaerobic, haloalkaliphilic bacterium fermenting proteinaceous compounds with high hydrogen production.</title>
        <authorList>
            <person name="Boltyanskaya Y."/>
            <person name="Detkova E."/>
            <person name="Pimenov N."/>
            <person name="Kevbrin V."/>
        </authorList>
    </citation>
    <scope>NUCLEOTIDE SEQUENCE</scope>
    <source>
        <strain evidence="6">Z-710</strain>
    </source>
</reference>
<keyword evidence="4" id="KW-0594">Phospholipid biosynthesis</keyword>
<dbReference type="EMBL" id="CP159485">
    <property type="protein sequence ID" value="XCI29828.1"/>
    <property type="molecule type" value="Genomic_DNA"/>
</dbReference>
<keyword evidence="3 4" id="KW-0012">Acyltransferase</keyword>
<dbReference type="SUPFAM" id="SSF69593">
    <property type="entry name" value="Glycerol-3-phosphate (1)-acyltransferase"/>
    <property type="match status" value="1"/>
</dbReference>
<evidence type="ECO:0000313" key="6">
    <source>
        <dbReference type="EMBL" id="XCI29828.1"/>
    </source>
</evidence>
<evidence type="ECO:0000256" key="3">
    <source>
        <dbReference type="ARBA" id="ARBA00023315"/>
    </source>
</evidence>
<dbReference type="GO" id="GO:0006654">
    <property type="term" value="P:phosphatidic acid biosynthetic process"/>
    <property type="evidence" value="ECO:0007669"/>
    <property type="project" value="TreeGrafter"/>
</dbReference>
<evidence type="ECO:0000259" key="5">
    <source>
        <dbReference type="SMART" id="SM00563"/>
    </source>
</evidence>
<comment type="similarity">
    <text evidence="1 4">Belongs to the 1-acyl-sn-glycerol-3-phosphate acyltransferase family.</text>
</comment>
<dbReference type="GO" id="GO:0003841">
    <property type="term" value="F:1-acylglycerol-3-phosphate O-acyltransferase activity"/>
    <property type="evidence" value="ECO:0007669"/>
    <property type="project" value="UniProtKB-UniRule"/>
</dbReference>
<dbReference type="RefSeq" id="WP_353894375.1">
    <property type="nucleotide sequence ID" value="NZ_CP159485.1"/>
</dbReference>